<dbReference type="AlphaFoldDB" id="A0A1A8MZR8"/>
<feature type="non-terminal residue" evidence="1">
    <location>
        <position position="1"/>
    </location>
</feature>
<reference evidence="1" key="2">
    <citation type="submission" date="2016-06" db="EMBL/GenBank/DDBJ databases">
        <title>The genome of a short-lived fish provides insights into sex chromosome evolution and the genetic control of aging.</title>
        <authorList>
            <person name="Reichwald K."/>
            <person name="Felder M."/>
            <person name="Petzold A."/>
            <person name="Koch P."/>
            <person name="Groth M."/>
            <person name="Platzer M."/>
        </authorList>
    </citation>
    <scope>NUCLEOTIDE SEQUENCE</scope>
    <source>
        <tissue evidence="1">Brain</tissue>
    </source>
</reference>
<name>A0A1A8MZR8_9TELE</name>
<feature type="non-terminal residue" evidence="1">
    <location>
        <position position="88"/>
    </location>
</feature>
<sequence>WILPELEVDFSFLGQGRAVGRADDFMGFLDTDWGSYLQLLTDGSKDPVSGRVWVGLVVLSLGYSCGCRLLDGCSVFTAELEAIMCALH</sequence>
<protein>
    <submittedName>
        <fullName evidence="1">Uncharacterized protein</fullName>
    </submittedName>
</protein>
<proteinExistence type="predicted"/>
<organism evidence="1">
    <name type="scientific">Nothobranchius pienaari</name>
    <dbReference type="NCBI Taxonomy" id="704102"/>
    <lineage>
        <taxon>Eukaryota</taxon>
        <taxon>Metazoa</taxon>
        <taxon>Chordata</taxon>
        <taxon>Craniata</taxon>
        <taxon>Vertebrata</taxon>
        <taxon>Euteleostomi</taxon>
        <taxon>Actinopterygii</taxon>
        <taxon>Neopterygii</taxon>
        <taxon>Teleostei</taxon>
        <taxon>Neoteleostei</taxon>
        <taxon>Acanthomorphata</taxon>
        <taxon>Ovalentaria</taxon>
        <taxon>Atherinomorphae</taxon>
        <taxon>Cyprinodontiformes</taxon>
        <taxon>Nothobranchiidae</taxon>
        <taxon>Nothobranchius</taxon>
    </lineage>
</organism>
<dbReference type="EMBL" id="HAEF01020840">
    <property type="protein sequence ID" value="SBR61999.1"/>
    <property type="molecule type" value="Transcribed_RNA"/>
</dbReference>
<accession>A0A1A8MZR8</accession>
<evidence type="ECO:0000313" key="1">
    <source>
        <dbReference type="EMBL" id="SBR61999.1"/>
    </source>
</evidence>
<reference evidence="1" key="1">
    <citation type="submission" date="2016-05" db="EMBL/GenBank/DDBJ databases">
        <authorList>
            <person name="Lavstsen T."/>
            <person name="Jespersen J.S."/>
        </authorList>
    </citation>
    <scope>NUCLEOTIDE SEQUENCE</scope>
    <source>
        <tissue evidence="1">Brain</tissue>
    </source>
</reference>
<gene>
    <name evidence="1" type="primary">CAPTEDRAFT_187673</name>
</gene>